<organism evidence="3 4">
    <name type="scientific">Strongyloides papillosus</name>
    <name type="common">Intestinal threadworm</name>
    <dbReference type="NCBI Taxonomy" id="174720"/>
    <lineage>
        <taxon>Eukaryota</taxon>
        <taxon>Metazoa</taxon>
        <taxon>Ecdysozoa</taxon>
        <taxon>Nematoda</taxon>
        <taxon>Chromadorea</taxon>
        <taxon>Rhabditida</taxon>
        <taxon>Tylenchina</taxon>
        <taxon>Panagrolaimomorpha</taxon>
        <taxon>Strongyloidoidea</taxon>
        <taxon>Strongyloididae</taxon>
        <taxon>Strongyloides</taxon>
    </lineage>
</organism>
<keyword evidence="3" id="KW-1185">Reference proteome</keyword>
<evidence type="ECO:0000313" key="4">
    <source>
        <dbReference type="WBParaSite" id="SPAL_0001293900.1"/>
    </source>
</evidence>
<name>A0A0N5C4Q8_STREA</name>
<protein>
    <submittedName>
        <fullName evidence="4">IlGF domain-containing protein</fullName>
    </submittedName>
</protein>
<evidence type="ECO:0000313" key="3">
    <source>
        <dbReference type="Proteomes" id="UP000046392"/>
    </source>
</evidence>
<evidence type="ECO:0000256" key="2">
    <source>
        <dbReference type="ARBA" id="ARBA00022729"/>
    </source>
</evidence>
<dbReference type="AlphaFoldDB" id="A0A0N5C4Q8"/>
<comment type="similarity">
    <text evidence="1">Belongs to the insulin family.</text>
</comment>
<dbReference type="PROSITE" id="PS00262">
    <property type="entry name" value="INSULIN"/>
    <property type="match status" value="1"/>
</dbReference>
<dbReference type="InterPro" id="IPR036438">
    <property type="entry name" value="Insulin-like_sf"/>
</dbReference>
<accession>A0A0N5C4Q8</accession>
<dbReference type="InterPro" id="IPR022353">
    <property type="entry name" value="Insulin_CS"/>
</dbReference>
<dbReference type="SUPFAM" id="SSF56994">
    <property type="entry name" value="Insulin-like"/>
    <property type="match status" value="1"/>
</dbReference>
<dbReference type="Gene3D" id="1.10.100.10">
    <property type="entry name" value="Insulin-like"/>
    <property type="match status" value="1"/>
</dbReference>
<proteinExistence type="inferred from homology"/>
<evidence type="ECO:0000256" key="1">
    <source>
        <dbReference type="ARBA" id="ARBA00009034"/>
    </source>
</evidence>
<keyword evidence="2" id="KW-0732">Signal</keyword>
<dbReference type="Proteomes" id="UP000046392">
    <property type="component" value="Unplaced"/>
</dbReference>
<reference evidence="4" key="1">
    <citation type="submission" date="2017-02" db="UniProtKB">
        <authorList>
            <consortium name="WormBaseParasite"/>
        </authorList>
    </citation>
    <scope>IDENTIFICATION</scope>
</reference>
<sequence>MNSKILPKIFIAIFVIFSIQYNFKVNGMYAKFVYNDDDNGYRHCGRNLFKFFSQWCHDYKVRLEKTIGTENVLEMNYNSLNNKNGEYDNEDRKYLYGKLTEFCCTHRCNETTLEKLCIPRLNIF</sequence>
<dbReference type="WBParaSite" id="SPAL_0001293900.1">
    <property type="protein sequence ID" value="SPAL_0001293900.1"/>
    <property type="gene ID" value="SPAL_0001293900"/>
</dbReference>